<reference evidence="9 10" key="1">
    <citation type="submission" date="2018-06" db="EMBL/GenBank/DDBJ databases">
        <title>Actinomadura craniellae sp. nov. isolated from marine sponge Craniella sp.</title>
        <authorList>
            <person name="Li L."/>
            <person name="Xu Q.H."/>
            <person name="Lin H.W."/>
            <person name="Lu Y.H."/>
        </authorList>
    </citation>
    <scope>NUCLEOTIDE SEQUENCE [LARGE SCALE GENOMIC DNA]</scope>
    <source>
        <strain evidence="9 10">LHW63021</strain>
    </source>
</reference>
<dbReference type="EMBL" id="QLYX01000002">
    <property type="protein sequence ID" value="RAY16068.1"/>
    <property type="molecule type" value="Genomic_DNA"/>
</dbReference>
<dbReference type="RefSeq" id="WP_111863410.1">
    <property type="nucleotide sequence ID" value="NZ_QLYX01000002.1"/>
</dbReference>
<evidence type="ECO:0000256" key="7">
    <source>
        <dbReference type="ARBA" id="ARBA00023136"/>
    </source>
</evidence>
<comment type="similarity">
    <text evidence="2">Belongs to the binding-protein-dependent transport system permease family. FecCD subfamily.</text>
</comment>
<feature type="transmembrane region" description="Helical" evidence="8">
    <location>
        <begin position="323"/>
        <end position="342"/>
    </location>
</feature>
<feature type="transmembrane region" description="Helical" evidence="8">
    <location>
        <begin position="123"/>
        <end position="156"/>
    </location>
</feature>
<gene>
    <name evidence="9" type="ORF">DPM19_03805</name>
</gene>
<feature type="transmembrane region" description="Helical" evidence="8">
    <location>
        <begin position="82"/>
        <end position="102"/>
    </location>
</feature>
<evidence type="ECO:0000256" key="2">
    <source>
        <dbReference type="ARBA" id="ARBA00007935"/>
    </source>
</evidence>
<evidence type="ECO:0000256" key="1">
    <source>
        <dbReference type="ARBA" id="ARBA00004651"/>
    </source>
</evidence>
<dbReference type="PANTHER" id="PTHR30472:SF24">
    <property type="entry name" value="FERRIC ENTEROBACTIN TRANSPORT SYSTEM PERMEASE PROTEIN FEPG"/>
    <property type="match status" value="1"/>
</dbReference>
<feature type="transmembrane region" description="Helical" evidence="8">
    <location>
        <begin position="255"/>
        <end position="282"/>
    </location>
</feature>
<dbReference type="OrthoDB" id="4455417at2"/>
<dbReference type="PANTHER" id="PTHR30472">
    <property type="entry name" value="FERRIC ENTEROBACTIN TRANSPORT SYSTEM PERMEASE PROTEIN"/>
    <property type="match status" value="1"/>
</dbReference>
<dbReference type="Pfam" id="PF01032">
    <property type="entry name" value="FecCD"/>
    <property type="match status" value="1"/>
</dbReference>
<accession>A0A365HAN6</accession>
<dbReference type="GO" id="GO:0033214">
    <property type="term" value="P:siderophore-iron import into cell"/>
    <property type="evidence" value="ECO:0007669"/>
    <property type="project" value="TreeGrafter"/>
</dbReference>
<evidence type="ECO:0000256" key="8">
    <source>
        <dbReference type="SAM" id="Phobius"/>
    </source>
</evidence>
<dbReference type="Gene3D" id="1.10.3470.10">
    <property type="entry name" value="ABC transporter involved in vitamin B12 uptake, BtuC"/>
    <property type="match status" value="1"/>
</dbReference>
<comment type="caution">
    <text evidence="9">The sequence shown here is derived from an EMBL/GenBank/DDBJ whole genome shotgun (WGS) entry which is preliminary data.</text>
</comment>
<dbReference type="AlphaFoldDB" id="A0A365HAN6"/>
<keyword evidence="7 8" id="KW-0472">Membrane</keyword>
<proteinExistence type="inferred from homology"/>
<dbReference type="GO" id="GO:0022857">
    <property type="term" value="F:transmembrane transporter activity"/>
    <property type="evidence" value="ECO:0007669"/>
    <property type="project" value="InterPro"/>
</dbReference>
<dbReference type="GO" id="GO:0005886">
    <property type="term" value="C:plasma membrane"/>
    <property type="evidence" value="ECO:0007669"/>
    <property type="project" value="UniProtKB-SubCell"/>
</dbReference>
<feature type="transmembrane region" description="Helical" evidence="8">
    <location>
        <begin position="27"/>
        <end position="48"/>
    </location>
</feature>
<evidence type="ECO:0000313" key="10">
    <source>
        <dbReference type="Proteomes" id="UP000251891"/>
    </source>
</evidence>
<evidence type="ECO:0000256" key="3">
    <source>
        <dbReference type="ARBA" id="ARBA00022448"/>
    </source>
</evidence>
<protein>
    <submittedName>
        <fullName evidence="9">Iron ABC transporter permease</fullName>
    </submittedName>
</protein>
<keyword evidence="5 8" id="KW-0812">Transmembrane</keyword>
<name>A0A365HAN6_9ACTN</name>
<sequence>MSAATGLRRPAVRLSRPPVSAVVRPRVLLTCLGLAVAVFAVCCAGLSIGDYPVPLADVVPALWGAGDGGSVFIVQELRLPRVLVGLLVGAAFGVSGAIFQAMTRNPLASPDMIGISAGADTAVVAGIVLGVGAGLGAPALGLLGALASAALIYVLAWRRGTTGYRIVLVGIGISWMCVSATEWLLTKARLHQAQQALGWLVGNLNARGWEHVRPLALALAVLLPAALLMTHRLRALQFGDEVAAGLGVPVQRARLVLVLVGVGLIAFGTAAAGPIAFVALVAPQVALRLAGTAGPPLLTSALTGALIVSASDLFAQRFFDSDLPVGVVTGVLGAPFLLWLLARTNRSGSGG</sequence>
<keyword evidence="10" id="KW-1185">Reference proteome</keyword>
<feature type="transmembrane region" description="Helical" evidence="8">
    <location>
        <begin position="289"/>
        <end position="311"/>
    </location>
</feature>
<dbReference type="InterPro" id="IPR037294">
    <property type="entry name" value="ABC_BtuC-like"/>
</dbReference>
<evidence type="ECO:0000256" key="6">
    <source>
        <dbReference type="ARBA" id="ARBA00022989"/>
    </source>
</evidence>
<comment type="subcellular location">
    <subcellularLocation>
        <location evidence="1">Cell membrane</location>
        <topology evidence="1">Multi-pass membrane protein</topology>
    </subcellularLocation>
</comment>
<evidence type="ECO:0000256" key="5">
    <source>
        <dbReference type="ARBA" id="ARBA00022692"/>
    </source>
</evidence>
<dbReference type="CDD" id="cd06550">
    <property type="entry name" value="TM_ABC_iron-siderophores_like"/>
    <property type="match status" value="1"/>
</dbReference>
<evidence type="ECO:0000313" key="9">
    <source>
        <dbReference type="EMBL" id="RAY16068.1"/>
    </source>
</evidence>
<evidence type="ECO:0000256" key="4">
    <source>
        <dbReference type="ARBA" id="ARBA00022475"/>
    </source>
</evidence>
<feature type="transmembrane region" description="Helical" evidence="8">
    <location>
        <begin position="215"/>
        <end position="235"/>
    </location>
</feature>
<dbReference type="Proteomes" id="UP000251891">
    <property type="component" value="Unassembled WGS sequence"/>
</dbReference>
<keyword evidence="6 8" id="KW-1133">Transmembrane helix</keyword>
<dbReference type="SUPFAM" id="SSF81345">
    <property type="entry name" value="ABC transporter involved in vitamin B12 uptake, BtuC"/>
    <property type="match status" value="1"/>
</dbReference>
<feature type="transmembrane region" description="Helical" evidence="8">
    <location>
        <begin position="162"/>
        <end position="185"/>
    </location>
</feature>
<keyword evidence="4" id="KW-1003">Cell membrane</keyword>
<keyword evidence="3" id="KW-0813">Transport</keyword>
<dbReference type="InterPro" id="IPR000522">
    <property type="entry name" value="ABC_transptr_permease_BtuC"/>
</dbReference>
<organism evidence="9 10">
    <name type="scientific">Actinomadura craniellae</name>
    <dbReference type="NCBI Taxonomy" id="2231787"/>
    <lineage>
        <taxon>Bacteria</taxon>
        <taxon>Bacillati</taxon>
        <taxon>Actinomycetota</taxon>
        <taxon>Actinomycetes</taxon>
        <taxon>Streptosporangiales</taxon>
        <taxon>Thermomonosporaceae</taxon>
        <taxon>Actinomadura</taxon>
    </lineage>
</organism>